<dbReference type="GO" id="GO:0003677">
    <property type="term" value="F:DNA binding"/>
    <property type="evidence" value="ECO:0007669"/>
    <property type="project" value="UniProtKB-KW"/>
</dbReference>
<feature type="modified residue" description="4-aspartylphosphate" evidence="3">
    <location>
        <position position="98"/>
    </location>
</feature>
<dbReference type="InterPro" id="IPR000792">
    <property type="entry name" value="Tscrpt_reg_LuxR_C"/>
</dbReference>
<dbReference type="PROSITE" id="PS00622">
    <property type="entry name" value="HTH_LUXR_1"/>
    <property type="match status" value="1"/>
</dbReference>
<evidence type="ECO:0000313" key="7">
    <source>
        <dbReference type="Proteomes" id="UP000220629"/>
    </source>
</evidence>
<evidence type="ECO:0000256" key="3">
    <source>
        <dbReference type="PROSITE-ProRule" id="PRU00169"/>
    </source>
</evidence>
<evidence type="ECO:0000256" key="1">
    <source>
        <dbReference type="ARBA" id="ARBA00022553"/>
    </source>
</evidence>
<dbReference type="GO" id="GO:0000160">
    <property type="term" value="P:phosphorelay signal transduction system"/>
    <property type="evidence" value="ECO:0007669"/>
    <property type="project" value="InterPro"/>
</dbReference>
<feature type="domain" description="Response regulatory" evidence="5">
    <location>
        <begin position="47"/>
        <end position="166"/>
    </location>
</feature>
<evidence type="ECO:0000256" key="2">
    <source>
        <dbReference type="ARBA" id="ARBA00023125"/>
    </source>
</evidence>
<gene>
    <name evidence="6" type="ORF">CRM94_26420</name>
</gene>
<dbReference type="PROSITE" id="PS50110">
    <property type="entry name" value="RESPONSE_REGULATORY"/>
    <property type="match status" value="1"/>
</dbReference>
<keyword evidence="2 6" id="KW-0238">DNA-binding</keyword>
<dbReference type="SUPFAM" id="SSF52172">
    <property type="entry name" value="CheY-like"/>
    <property type="match status" value="1"/>
</dbReference>
<evidence type="ECO:0000313" key="6">
    <source>
        <dbReference type="EMBL" id="PEH37978.1"/>
    </source>
</evidence>
<dbReference type="PANTHER" id="PTHR43214">
    <property type="entry name" value="TWO-COMPONENT RESPONSE REGULATOR"/>
    <property type="match status" value="1"/>
</dbReference>
<comment type="caution">
    <text evidence="6">The sequence shown here is derived from an EMBL/GenBank/DDBJ whole genome shotgun (WGS) entry which is preliminary data.</text>
</comment>
<evidence type="ECO:0000259" key="4">
    <source>
        <dbReference type="PROSITE" id="PS50043"/>
    </source>
</evidence>
<sequence>MRDSTARPLGRFDFPRRPASTCRPSRMPFTGDNVMKQQDRDSAGTIRVVVADDHPVVMVGITRILDHEADITVTASACDPAMLGTVLARSSCDVLICDYAFDQTGAFDGLPLIECIKRSHPELRILMLTMHDDPALVRKLFGIGVRGFLCKANATFSRLAAAVRTVAADQMYIDPEVAVALSGAQLGFLSKQGEGRRATLTKREYEVVRMISRGMRVSEIARQVCRSVKTVSTQKASAMKKLAVRNDIELVVQFRGLEPGNQA</sequence>
<feature type="domain" description="HTH luxR-type" evidence="4">
    <location>
        <begin position="193"/>
        <end position="258"/>
    </location>
</feature>
<dbReference type="PANTHER" id="PTHR43214:SF17">
    <property type="entry name" value="TRANSCRIPTIONAL REGULATORY PROTEIN RCSB"/>
    <property type="match status" value="1"/>
</dbReference>
<dbReference type="SMART" id="SM00448">
    <property type="entry name" value="REC"/>
    <property type="match status" value="1"/>
</dbReference>
<dbReference type="SUPFAM" id="SSF46894">
    <property type="entry name" value="C-terminal effector domain of the bipartite response regulators"/>
    <property type="match status" value="1"/>
</dbReference>
<reference evidence="7" key="1">
    <citation type="submission" date="2017-09" db="EMBL/GenBank/DDBJ databases">
        <title>FDA dAtabase for Regulatory Grade micrObial Sequences (FDA-ARGOS): Supporting development and validation of Infectious Disease Dx tests.</title>
        <authorList>
            <person name="Minogue T."/>
            <person name="Wolcott M."/>
            <person name="Wasieloski L."/>
            <person name="Aguilar W."/>
            <person name="Moore D."/>
            <person name="Tallon L."/>
            <person name="Sadzewicz L."/>
            <person name="Ott S."/>
            <person name="Zhao X."/>
            <person name="Nagaraj S."/>
            <person name="Vavikolanu K."/>
            <person name="Aluvathingal J."/>
            <person name="Nadendla S."/>
            <person name="Sichtig H."/>
        </authorList>
    </citation>
    <scope>NUCLEOTIDE SEQUENCE [LARGE SCALE GENOMIC DNA]</scope>
    <source>
        <strain evidence="7">FDAARGOS_390</strain>
    </source>
</reference>
<dbReference type="PROSITE" id="PS50043">
    <property type="entry name" value="HTH_LUXR_2"/>
    <property type="match status" value="1"/>
</dbReference>
<dbReference type="EMBL" id="PDDY01000004">
    <property type="protein sequence ID" value="PEH37978.1"/>
    <property type="molecule type" value="Genomic_DNA"/>
</dbReference>
<dbReference type="Gene3D" id="3.40.50.2300">
    <property type="match status" value="1"/>
</dbReference>
<dbReference type="InterPro" id="IPR016032">
    <property type="entry name" value="Sig_transdc_resp-reg_C-effctor"/>
</dbReference>
<dbReference type="PRINTS" id="PR00038">
    <property type="entry name" value="HTHLUXR"/>
</dbReference>
<proteinExistence type="predicted"/>
<dbReference type="InterPro" id="IPR011006">
    <property type="entry name" value="CheY-like_superfamily"/>
</dbReference>
<dbReference type="InterPro" id="IPR001789">
    <property type="entry name" value="Sig_transdc_resp-reg_receiver"/>
</dbReference>
<name>A0A2A7S350_BURGA</name>
<dbReference type="Pfam" id="PF00196">
    <property type="entry name" value="GerE"/>
    <property type="match status" value="1"/>
</dbReference>
<dbReference type="GO" id="GO:0006355">
    <property type="term" value="P:regulation of DNA-templated transcription"/>
    <property type="evidence" value="ECO:0007669"/>
    <property type="project" value="InterPro"/>
</dbReference>
<evidence type="ECO:0000259" key="5">
    <source>
        <dbReference type="PROSITE" id="PS50110"/>
    </source>
</evidence>
<dbReference type="CDD" id="cd17535">
    <property type="entry name" value="REC_NarL-like"/>
    <property type="match status" value="1"/>
</dbReference>
<dbReference type="Pfam" id="PF00072">
    <property type="entry name" value="Response_reg"/>
    <property type="match status" value="1"/>
</dbReference>
<dbReference type="InterPro" id="IPR058245">
    <property type="entry name" value="NreC/VraR/RcsB-like_REC"/>
</dbReference>
<organism evidence="6 7">
    <name type="scientific">Burkholderia gladioli</name>
    <name type="common">Pseudomonas marginata</name>
    <name type="synonym">Phytomonas marginata</name>
    <dbReference type="NCBI Taxonomy" id="28095"/>
    <lineage>
        <taxon>Bacteria</taxon>
        <taxon>Pseudomonadati</taxon>
        <taxon>Pseudomonadota</taxon>
        <taxon>Betaproteobacteria</taxon>
        <taxon>Burkholderiales</taxon>
        <taxon>Burkholderiaceae</taxon>
        <taxon>Burkholderia</taxon>
    </lineage>
</organism>
<dbReference type="CDD" id="cd06170">
    <property type="entry name" value="LuxR_C_like"/>
    <property type="match status" value="1"/>
</dbReference>
<dbReference type="SMART" id="SM00421">
    <property type="entry name" value="HTH_LUXR"/>
    <property type="match status" value="1"/>
</dbReference>
<keyword evidence="1 3" id="KW-0597">Phosphoprotein</keyword>
<accession>A0A2A7S350</accession>
<dbReference type="InterPro" id="IPR039420">
    <property type="entry name" value="WalR-like"/>
</dbReference>
<protein>
    <submittedName>
        <fullName evidence="6">DNA-binding response regulator</fullName>
    </submittedName>
</protein>
<dbReference type="Proteomes" id="UP000220629">
    <property type="component" value="Unassembled WGS sequence"/>
</dbReference>
<dbReference type="AlphaFoldDB" id="A0A2A7S350"/>